<feature type="transmembrane region" description="Helical" evidence="10">
    <location>
        <begin position="394"/>
        <end position="418"/>
    </location>
</feature>
<sequence length="475" mass="48048">MTADRDPRRPSERRRDPQPLLRRRIASGRGAMEQPNATGDGPLRLDVRFWVLVVAVGVAGGLFGVALTAVLDAVVHLAYGGTVAGFAAAVQEASWARRLVVLAVAGLVTGVGWALLRRFAAGRPADLDDAVWTGTGELSFRRSSVSSLLSMVAVGAGASLGREAGPKLMGAVSGSLLSRWAGTPPEQRRLLVACGAGAGMAAVYNVPVGGALIAAEVLLGSITLPVVLPALACSTVATVAAWVYLPVQATYADVPAFPVTATQVVWALVAGPVVGLLAVAWTRLVGWVSEHRVRGRWAALGPLVGFAALGGVAVAFPQLLGNGQDLAEGAFLGTVPLGLALVLVALKPLVTALCLGSGATGGLFTPTLATGAVLGVVLGSAWELAWPGGPAGGYALVAAAAFLAAATQAPLSALVLVVELTRTADSLVVPVALAVAGATVVARYVDGYSIYSARLPRTAPTADGDEPARRVEGAG</sequence>
<keyword evidence="6 10" id="KW-0472">Membrane</keyword>
<dbReference type="RefSeq" id="WP_091555655.1">
    <property type="nucleotide sequence ID" value="NZ_BNAC01000003.1"/>
</dbReference>
<dbReference type="PANTHER" id="PTHR43427">
    <property type="entry name" value="CHLORIDE CHANNEL PROTEIN CLC-E"/>
    <property type="match status" value="1"/>
</dbReference>
<evidence type="ECO:0000256" key="8">
    <source>
        <dbReference type="ARBA" id="ARBA00023214"/>
    </source>
</evidence>
<feature type="transmembrane region" description="Helical" evidence="10">
    <location>
        <begin position="265"/>
        <end position="285"/>
    </location>
</feature>
<dbReference type="InterPro" id="IPR014743">
    <property type="entry name" value="Cl-channel_core"/>
</dbReference>
<feature type="transmembrane region" description="Helical" evidence="10">
    <location>
        <begin position="427"/>
        <end position="445"/>
    </location>
</feature>
<keyword evidence="12" id="KW-1185">Reference proteome</keyword>
<dbReference type="EMBL" id="FOMD01000001">
    <property type="protein sequence ID" value="SFC56652.1"/>
    <property type="molecule type" value="Genomic_DNA"/>
</dbReference>
<comment type="subcellular location">
    <subcellularLocation>
        <location evidence="1">Membrane</location>
        <topology evidence="1">Multi-pass membrane protein</topology>
    </subcellularLocation>
</comment>
<feature type="transmembrane region" description="Helical" evidence="10">
    <location>
        <begin position="297"/>
        <end position="317"/>
    </location>
</feature>
<dbReference type="GO" id="GO:0005254">
    <property type="term" value="F:chloride channel activity"/>
    <property type="evidence" value="ECO:0007669"/>
    <property type="project" value="UniProtKB-KW"/>
</dbReference>
<reference evidence="12" key="1">
    <citation type="submission" date="2016-10" db="EMBL/GenBank/DDBJ databases">
        <authorList>
            <person name="Varghese N."/>
            <person name="Submissions S."/>
        </authorList>
    </citation>
    <scope>NUCLEOTIDE SEQUENCE [LARGE SCALE GENOMIC DNA]</scope>
    <source>
        <strain evidence="12">DSM 45962</strain>
    </source>
</reference>
<dbReference type="Gene3D" id="1.10.3080.10">
    <property type="entry name" value="Clc chloride channel"/>
    <property type="match status" value="1"/>
</dbReference>
<evidence type="ECO:0000313" key="11">
    <source>
        <dbReference type="EMBL" id="SFC56652.1"/>
    </source>
</evidence>
<feature type="transmembrane region" description="Helical" evidence="10">
    <location>
        <begin position="329"/>
        <end position="350"/>
    </location>
</feature>
<dbReference type="OrthoDB" id="3261015at2"/>
<dbReference type="GO" id="GO:0034707">
    <property type="term" value="C:chloride channel complex"/>
    <property type="evidence" value="ECO:0007669"/>
    <property type="project" value="UniProtKB-KW"/>
</dbReference>
<evidence type="ECO:0000256" key="4">
    <source>
        <dbReference type="ARBA" id="ARBA00022989"/>
    </source>
</evidence>
<organism evidence="11 12">
    <name type="scientific">Klenkia taihuensis</name>
    <dbReference type="NCBI Taxonomy" id="1225127"/>
    <lineage>
        <taxon>Bacteria</taxon>
        <taxon>Bacillati</taxon>
        <taxon>Actinomycetota</taxon>
        <taxon>Actinomycetes</taxon>
        <taxon>Geodermatophilales</taxon>
        <taxon>Geodermatophilaceae</taxon>
        <taxon>Klenkia</taxon>
    </lineage>
</organism>
<dbReference type="AlphaFoldDB" id="A0A1I1K8P1"/>
<gene>
    <name evidence="11" type="ORF">SAMN05661030_1316</name>
</gene>
<proteinExistence type="predicted"/>
<name>A0A1I1K8P1_9ACTN</name>
<feature type="transmembrane region" description="Helical" evidence="10">
    <location>
        <begin position="49"/>
        <end position="67"/>
    </location>
</feature>
<keyword evidence="3 10" id="KW-0812">Transmembrane</keyword>
<accession>A0A1I1K8P1</accession>
<evidence type="ECO:0000256" key="9">
    <source>
        <dbReference type="ARBA" id="ARBA00023303"/>
    </source>
</evidence>
<evidence type="ECO:0000256" key="6">
    <source>
        <dbReference type="ARBA" id="ARBA00023136"/>
    </source>
</evidence>
<keyword evidence="2" id="KW-0813">Transport</keyword>
<protein>
    <submittedName>
        <fullName evidence="11">H+/Cl-antiporter ClcA</fullName>
    </submittedName>
</protein>
<keyword evidence="4 10" id="KW-1133">Transmembrane helix</keyword>
<feature type="transmembrane region" description="Helical" evidence="10">
    <location>
        <begin position="99"/>
        <end position="116"/>
    </location>
</feature>
<dbReference type="InterPro" id="IPR050368">
    <property type="entry name" value="ClC-type_chloride_channel"/>
</dbReference>
<evidence type="ECO:0000313" key="12">
    <source>
        <dbReference type="Proteomes" id="UP000199022"/>
    </source>
</evidence>
<dbReference type="Pfam" id="PF00654">
    <property type="entry name" value="Voltage_CLC"/>
    <property type="match status" value="1"/>
</dbReference>
<keyword evidence="7" id="KW-0869">Chloride channel</keyword>
<evidence type="ECO:0000256" key="3">
    <source>
        <dbReference type="ARBA" id="ARBA00022692"/>
    </source>
</evidence>
<dbReference type="PRINTS" id="PR00762">
    <property type="entry name" value="CLCHANNEL"/>
</dbReference>
<dbReference type="STRING" id="1225127.SAMN05661030_1316"/>
<evidence type="ECO:0000256" key="7">
    <source>
        <dbReference type="ARBA" id="ARBA00023173"/>
    </source>
</evidence>
<evidence type="ECO:0000256" key="1">
    <source>
        <dbReference type="ARBA" id="ARBA00004141"/>
    </source>
</evidence>
<evidence type="ECO:0000256" key="2">
    <source>
        <dbReference type="ARBA" id="ARBA00022448"/>
    </source>
</evidence>
<dbReference type="Proteomes" id="UP000199022">
    <property type="component" value="Unassembled WGS sequence"/>
</dbReference>
<keyword evidence="9" id="KW-0407">Ion channel</keyword>
<feature type="transmembrane region" description="Helical" evidence="10">
    <location>
        <begin position="362"/>
        <end position="382"/>
    </location>
</feature>
<dbReference type="SUPFAM" id="SSF81340">
    <property type="entry name" value="Clc chloride channel"/>
    <property type="match status" value="1"/>
</dbReference>
<dbReference type="InterPro" id="IPR001807">
    <property type="entry name" value="ClC"/>
</dbReference>
<evidence type="ECO:0000256" key="5">
    <source>
        <dbReference type="ARBA" id="ARBA00023065"/>
    </source>
</evidence>
<feature type="transmembrane region" description="Helical" evidence="10">
    <location>
        <begin position="226"/>
        <end position="245"/>
    </location>
</feature>
<dbReference type="PANTHER" id="PTHR43427:SF6">
    <property type="entry name" value="CHLORIDE CHANNEL PROTEIN CLC-E"/>
    <property type="match status" value="1"/>
</dbReference>
<evidence type="ECO:0000256" key="10">
    <source>
        <dbReference type="SAM" id="Phobius"/>
    </source>
</evidence>
<keyword evidence="8" id="KW-0868">Chloride</keyword>
<keyword evidence="5" id="KW-0406">Ion transport</keyword>